<name>A0A146LTH1_LYGHE</name>
<feature type="non-terminal residue" evidence="2">
    <location>
        <position position="323"/>
    </location>
</feature>
<dbReference type="AlphaFoldDB" id="A0A146LTH1"/>
<accession>A0A146LTH1</accession>
<evidence type="ECO:0000313" key="2">
    <source>
        <dbReference type="EMBL" id="JAQ11033.1"/>
    </source>
</evidence>
<evidence type="ECO:0008006" key="3">
    <source>
        <dbReference type="Google" id="ProtNLM"/>
    </source>
</evidence>
<evidence type="ECO:0000256" key="1">
    <source>
        <dbReference type="SAM" id="MobiDB-lite"/>
    </source>
</evidence>
<protein>
    <recommendedName>
        <fullName evidence="3">Tesmin/TSO1-like CXC domain-containing protein</fullName>
    </recommendedName>
</protein>
<sequence>MLVADFSIVKMANSLSSKFETVAVVGEDVDLPVIMIGLPTAPNVYFLKPGRKNVPSTVYHPPSAVHPLIAENILFLHAMSGCDTSSALFNQGKNKFIKTLANTPDLGATLAAFKDSSAAPQTIQRAGEQFLVALYGGNINEDLNIERFRFYKRSAFKTRFNIATLPPTHAAAQQHSLRVFYQVQAWSGNQMDPTLWGWSITPRGLMPTTTLLPCAPDKLLQLVACKCTQRCMRNWGCKRAGLFCSKMCETCEGGCGNTEGYTSEEELGDIDDDEDFIRHLSEEFGLPGTGDYSSYTYASISLNNSSSTSTPIESCLRNRRPTT</sequence>
<proteinExistence type="predicted"/>
<organism evidence="2">
    <name type="scientific">Lygus hesperus</name>
    <name type="common">Western plant bug</name>
    <dbReference type="NCBI Taxonomy" id="30085"/>
    <lineage>
        <taxon>Eukaryota</taxon>
        <taxon>Metazoa</taxon>
        <taxon>Ecdysozoa</taxon>
        <taxon>Arthropoda</taxon>
        <taxon>Hexapoda</taxon>
        <taxon>Insecta</taxon>
        <taxon>Pterygota</taxon>
        <taxon>Neoptera</taxon>
        <taxon>Paraneoptera</taxon>
        <taxon>Hemiptera</taxon>
        <taxon>Heteroptera</taxon>
        <taxon>Panheteroptera</taxon>
        <taxon>Cimicomorpha</taxon>
        <taxon>Miridae</taxon>
        <taxon>Mirini</taxon>
        <taxon>Lygus</taxon>
    </lineage>
</organism>
<reference evidence="2" key="1">
    <citation type="journal article" date="2016" name="Gigascience">
        <title>De novo construction of an expanded transcriptome assembly for the western tarnished plant bug, Lygus hesperus.</title>
        <authorList>
            <person name="Tassone E.E."/>
            <person name="Geib S.M."/>
            <person name="Hall B."/>
            <person name="Fabrick J.A."/>
            <person name="Brent C.S."/>
            <person name="Hull J.J."/>
        </authorList>
    </citation>
    <scope>NUCLEOTIDE SEQUENCE</scope>
</reference>
<dbReference type="EMBL" id="GDHC01007596">
    <property type="protein sequence ID" value="JAQ11033.1"/>
    <property type="molecule type" value="Transcribed_RNA"/>
</dbReference>
<feature type="region of interest" description="Disordered" evidence="1">
    <location>
        <begin position="304"/>
        <end position="323"/>
    </location>
</feature>
<gene>
    <name evidence="2" type="ORF">g.86286</name>
</gene>